<accession>A0A1E8EX34</accession>
<sequence length="232" mass="26112">MISPMMIKIMQCLPKKIIHKISNKLLNKYINKYAKIEVKGIENLKNIKKPIIFVCNHLSNSDALILNKVLKNQELTFVAGIKLASTPLTKLGLELTNTIFIKPNTADKEAISNIIKTIRKGNNVLIFPEGTRSRTASMIEGKKGVVLMQRLGKATMVPIGIWGTEKLLPINDNDMGAEKFQHAEVKLNIGKAINFPDKESNEGKHEYEEKMLNIIMKSIAKLLPESYRGIYK</sequence>
<evidence type="ECO:0000256" key="2">
    <source>
        <dbReference type="ARBA" id="ARBA00023315"/>
    </source>
</evidence>
<keyword evidence="4" id="KW-0436">Ligase</keyword>
<dbReference type="CDD" id="cd07989">
    <property type="entry name" value="LPLAT_AGPAT-like"/>
    <property type="match status" value="1"/>
</dbReference>
<dbReference type="GO" id="GO:0003841">
    <property type="term" value="F:1-acylglycerol-3-phosphate O-acyltransferase activity"/>
    <property type="evidence" value="ECO:0007669"/>
    <property type="project" value="TreeGrafter"/>
</dbReference>
<keyword evidence="2 4" id="KW-0012">Acyltransferase</keyword>
<evidence type="ECO:0000313" key="4">
    <source>
        <dbReference type="EMBL" id="OFI05076.1"/>
    </source>
</evidence>
<dbReference type="OrthoDB" id="9803035at2"/>
<gene>
    <name evidence="4" type="primary">aas</name>
    <name evidence="4" type="ORF">CLOACE_18950</name>
</gene>
<dbReference type="Proteomes" id="UP000175744">
    <property type="component" value="Unassembled WGS sequence"/>
</dbReference>
<dbReference type="PANTHER" id="PTHR10434">
    <property type="entry name" value="1-ACYL-SN-GLYCEROL-3-PHOSPHATE ACYLTRANSFERASE"/>
    <property type="match status" value="1"/>
</dbReference>
<protein>
    <submittedName>
        <fullName evidence="4">Bifunctional protein Aas</fullName>
        <ecNumber evidence="4">2.3.1.40</ecNumber>
        <ecNumber evidence="4">6.2.1.20</ecNumber>
    </submittedName>
</protein>
<comment type="caution">
    <text evidence="4">The sequence shown here is derived from an EMBL/GenBank/DDBJ whole genome shotgun (WGS) entry which is preliminary data.</text>
</comment>
<reference evidence="4 5" key="1">
    <citation type="submission" date="2016-06" db="EMBL/GenBank/DDBJ databases">
        <title>Genome sequence of Clostridium acetireducens DSM 10703.</title>
        <authorList>
            <person name="Poehlein A."/>
            <person name="Fluechter S."/>
            <person name="Duerre P."/>
            <person name="Daniel R."/>
        </authorList>
    </citation>
    <scope>NUCLEOTIDE SEQUENCE [LARGE SCALE GENOMIC DNA]</scope>
    <source>
        <strain evidence="4 5">DSM 10703</strain>
    </source>
</reference>
<dbReference type="PANTHER" id="PTHR10434:SF40">
    <property type="entry name" value="1-ACYL-SN-GLYCEROL-3-PHOSPHATE ACYLTRANSFERASE"/>
    <property type="match status" value="1"/>
</dbReference>
<dbReference type="GO" id="GO:0006654">
    <property type="term" value="P:phosphatidic acid biosynthetic process"/>
    <property type="evidence" value="ECO:0007669"/>
    <property type="project" value="TreeGrafter"/>
</dbReference>
<dbReference type="SMART" id="SM00563">
    <property type="entry name" value="PlsC"/>
    <property type="match status" value="1"/>
</dbReference>
<dbReference type="STRING" id="1121290.CLAOCE_18950"/>
<feature type="domain" description="Phospholipid/glycerol acyltransferase" evidence="3">
    <location>
        <begin position="51"/>
        <end position="164"/>
    </location>
</feature>
<dbReference type="EMBL" id="LZFO01000033">
    <property type="protein sequence ID" value="OFI05076.1"/>
    <property type="molecule type" value="Genomic_DNA"/>
</dbReference>
<dbReference type="SUPFAM" id="SSF69593">
    <property type="entry name" value="Glycerol-3-phosphate (1)-acyltransferase"/>
    <property type="match status" value="1"/>
</dbReference>
<keyword evidence="1 4" id="KW-0808">Transferase</keyword>
<dbReference type="Gene3D" id="3.40.1130.10">
    <property type="entry name" value="Glycerol-3-phosphate (1)-acyltransferase"/>
    <property type="match status" value="1"/>
</dbReference>
<name>A0A1E8EX34_9CLOT</name>
<dbReference type="EC" id="6.2.1.20" evidence="4"/>
<dbReference type="InterPro" id="IPR002123">
    <property type="entry name" value="Plipid/glycerol_acylTrfase"/>
</dbReference>
<dbReference type="EC" id="2.3.1.40" evidence="4"/>
<organism evidence="4 5">
    <name type="scientific">Clostridium acetireducens DSM 10703</name>
    <dbReference type="NCBI Taxonomy" id="1121290"/>
    <lineage>
        <taxon>Bacteria</taxon>
        <taxon>Bacillati</taxon>
        <taxon>Bacillota</taxon>
        <taxon>Clostridia</taxon>
        <taxon>Eubacteriales</taxon>
        <taxon>Clostridiaceae</taxon>
        <taxon>Clostridium</taxon>
    </lineage>
</organism>
<dbReference type="AlphaFoldDB" id="A0A1E8EX34"/>
<keyword evidence="5" id="KW-1185">Reference proteome</keyword>
<dbReference type="RefSeq" id="WP_070110864.1">
    <property type="nucleotide sequence ID" value="NZ_LZFO01000033.1"/>
</dbReference>
<dbReference type="PATRIC" id="fig|1121290.3.peg.1914"/>
<evidence type="ECO:0000256" key="1">
    <source>
        <dbReference type="ARBA" id="ARBA00022679"/>
    </source>
</evidence>
<dbReference type="GO" id="GO:0008779">
    <property type="term" value="F:acyl-[acyl-carrier-protein]-phospholipid O-acyltransferase activity"/>
    <property type="evidence" value="ECO:0007669"/>
    <property type="project" value="UniProtKB-EC"/>
</dbReference>
<dbReference type="Pfam" id="PF01553">
    <property type="entry name" value="Acyltransferase"/>
    <property type="match status" value="1"/>
</dbReference>
<evidence type="ECO:0000313" key="5">
    <source>
        <dbReference type="Proteomes" id="UP000175744"/>
    </source>
</evidence>
<evidence type="ECO:0000259" key="3">
    <source>
        <dbReference type="SMART" id="SM00563"/>
    </source>
</evidence>
<dbReference type="GO" id="GO:0008922">
    <property type="term" value="F:long-chain fatty acid [acyl-carrier-protein] ligase activity"/>
    <property type="evidence" value="ECO:0007669"/>
    <property type="project" value="UniProtKB-EC"/>
</dbReference>
<proteinExistence type="predicted"/>